<organism evidence="1 2">
    <name type="scientific">Candidatus Scalindua arabica</name>
    <dbReference type="NCBI Taxonomy" id="1127984"/>
    <lineage>
        <taxon>Bacteria</taxon>
        <taxon>Pseudomonadati</taxon>
        <taxon>Planctomycetota</taxon>
        <taxon>Candidatus Brocadiia</taxon>
        <taxon>Candidatus Brocadiales</taxon>
        <taxon>Candidatus Scalinduaceae</taxon>
        <taxon>Candidatus Scalindua</taxon>
    </lineage>
</organism>
<dbReference type="Gene3D" id="3.30.160.250">
    <property type="match status" value="1"/>
</dbReference>
<accession>A0A941W554</accession>
<name>A0A941W554_9BACT</name>
<dbReference type="AlphaFoldDB" id="A0A941W554"/>
<dbReference type="EMBL" id="JAANXD010000094">
    <property type="protein sequence ID" value="MBS1259458.1"/>
    <property type="molecule type" value="Genomic_DNA"/>
</dbReference>
<proteinExistence type="predicted"/>
<sequence>MVYVYRVEIETDKETGDIVASLPKLNYTADFGASIEEAIERLRELATGFIETLIEEGESIPCSDELIGNDLYLSLETKKKVEVA</sequence>
<gene>
    <name evidence="1" type="ORF">MAG551_02530</name>
</gene>
<dbReference type="InterPro" id="IPR035069">
    <property type="entry name" value="TTHA1013/TTHA0281-like"/>
</dbReference>
<protein>
    <recommendedName>
        <fullName evidence="3">HicB-like antitoxin of toxin-antitoxin system domain-containing protein</fullName>
    </recommendedName>
</protein>
<evidence type="ECO:0008006" key="3">
    <source>
        <dbReference type="Google" id="ProtNLM"/>
    </source>
</evidence>
<reference evidence="1" key="1">
    <citation type="journal article" date="2021" name="ISME J.">
        <title>Fine-scale metabolic discontinuity in a stratified prokaryote microbiome of a Red Sea deep halocline.</title>
        <authorList>
            <person name="Michoud G."/>
            <person name="Ngugi D.K."/>
            <person name="Barozzi A."/>
            <person name="Merlino G."/>
            <person name="Calleja M.L."/>
            <person name="Delgado-Huertas A."/>
            <person name="Moran X.A.G."/>
            <person name="Daffonchio D."/>
        </authorList>
    </citation>
    <scope>NUCLEOTIDE SEQUENCE</scope>
    <source>
        <strain evidence="1">SuakinDeep_MAG55_1</strain>
    </source>
</reference>
<evidence type="ECO:0000313" key="1">
    <source>
        <dbReference type="EMBL" id="MBS1259458.1"/>
    </source>
</evidence>
<dbReference type="SUPFAM" id="SSF143100">
    <property type="entry name" value="TTHA1013/TTHA0281-like"/>
    <property type="match status" value="1"/>
</dbReference>
<comment type="caution">
    <text evidence="1">The sequence shown here is derived from an EMBL/GenBank/DDBJ whole genome shotgun (WGS) entry which is preliminary data.</text>
</comment>
<evidence type="ECO:0000313" key="2">
    <source>
        <dbReference type="Proteomes" id="UP000722750"/>
    </source>
</evidence>
<dbReference type="Proteomes" id="UP000722750">
    <property type="component" value="Unassembled WGS sequence"/>
</dbReference>